<feature type="transmembrane region" description="Helical" evidence="1">
    <location>
        <begin position="104"/>
        <end position="121"/>
    </location>
</feature>
<dbReference type="InterPro" id="IPR049500">
    <property type="entry name" value="Peptidase_M50B-like"/>
</dbReference>
<dbReference type="AlphaFoldDB" id="A0A934J4I6"/>
<protein>
    <submittedName>
        <fullName evidence="2">M50 family metallopeptidase</fullName>
    </submittedName>
</protein>
<gene>
    <name evidence="2" type="ORF">JFN88_05020</name>
</gene>
<keyword evidence="1" id="KW-0472">Membrane</keyword>
<keyword evidence="3" id="KW-1185">Reference proteome</keyword>
<feature type="transmembrane region" description="Helical" evidence="1">
    <location>
        <begin position="73"/>
        <end position="97"/>
    </location>
</feature>
<dbReference type="Proteomes" id="UP000640274">
    <property type="component" value="Unassembled WGS sequence"/>
</dbReference>
<sequence>MSKWVKTILFLAGSAILTRFIPFASFFRNLDTMVHEFGHAMATLLLSGNVLRIDLNPDHSGVTYSMMPSSSTWGIAAVSMAGYVTAALVSVLLFYLYHKRYLKTGLLFITAVALASVIFFVHEGFGLWWLLGLISLNAVVLYAGTRPGKWDQYGKLLLKGYYLLLAFLTLEEAALSPLVLVVYSVTDPAAAGDAANLAKSTSVPALVWSLLFTVFSLYCAKLSLGWFVKGRQPRSHDGGMQ</sequence>
<evidence type="ECO:0000313" key="3">
    <source>
        <dbReference type="Proteomes" id="UP000640274"/>
    </source>
</evidence>
<feature type="transmembrane region" description="Helical" evidence="1">
    <location>
        <begin position="127"/>
        <end position="144"/>
    </location>
</feature>
<organism evidence="2 3">
    <name type="scientific">Paenibacillus roseus</name>
    <dbReference type="NCBI Taxonomy" id="2798579"/>
    <lineage>
        <taxon>Bacteria</taxon>
        <taxon>Bacillati</taxon>
        <taxon>Bacillota</taxon>
        <taxon>Bacilli</taxon>
        <taxon>Bacillales</taxon>
        <taxon>Paenibacillaceae</taxon>
        <taxon>Paenibacillus</taxon>
    </lineage>
</organism>
<dbReference type="Pfam" id="PF13398">
    <property type="entry name" value="Peptidase_M50B"/>
    <property type="match status" value="1"/>
</dbReference>
<name>A0A934J4I6_9BACL</name>
<dbReference type="EMBL" id="JAELUP010000013">
    <property type="protein sequence ID" value="MBJ6360681.1"/>
    <property type="molecule type" value="Genomic_DNA"/>
</dbReference>
<feature type="transmembrane region" description="Helical" evidence="1">
    <location>
        <begin position="156"/>
        <end position="185"/>
    </location>
</feature>
<evidence type="ECO:0000313" key="2">
    <source>
        <dbReference type="EMBL" id="MBJ6360681.1"/>
    </source>
</evidence>
<accession>A0A934J4I6</accession>
<reference evidence="2" key="1">
    <citation type="submission" date="2020-12" db="EMBL/GenBank/DDBJ databases">
        <authorList>
            <person name="Huq M.A."/>
        </authorList>
    </citation>
    <scope>NUCLEOTIDE SEQUENCE</scope>
    <source>
        <strain evidence="2">MAHUQ-46</strain>
    </source>
</reference>
<evidence type="ECO:0000256" key="1">
    <source>
        <dbReference type="SAM" id="Phobius"/>
    </source>
</evidence>
<keyword evidence="1" id="KW-0812">Transmembrane</keyword>
<feature type="transmembrane region" description="Helical" evidence="1">
    <location>
        <begin position="7"/>
        <end position="27"/>
    </location>
</feature>
<proteinExistence type="predicted"/>
<comment type="caution">
    <text evidence="2">The sequence shown here is derived from an EMBL/GenBank/DDBJ whole genome shotgun (WGS) entry which is preliminary data.</text>
</comment>
<feature type="transmembrane region" description="Helical" evidence="1">
    <location>
        <begin position="205"/>
        <end position="228"/>
    </location>
</feature>
<keyword evidence="1" id="KW-1133">Transmembrane helix</keyword>
<dbReference type="RefSeq" id="WP_199018235.1">
    <property type="nucleotide sequence ID" value="NZ_JAELUP010000013.1"/>
</dbReference>